<evidence type="ECO:0000313" key="1">
    <source>
        <dbReference type="EMBL" id="OIW17478.1"/>
    </source>
</evidence>
<sequence length="167" mass="18623">MPESLSAEQVVGSRTIIGIDTHEHSDNLCPKKLALSPPELHMIDGDTLSDLLEKKLQELTTRINLPQCILATEEPFADSRSSLQDQVLSFVSSTPTEQHRSFHPYHFSDKLDRVHGYHSSDGGPVFHKNQQFQKVMEDQSYSNKSENGIDPGCRHPISVTVSESPSV</sequence>
<reference evidence="1 2" key="1">
    <citation type="journal article" date="2017" name="Plant Biotechnol. J.">
        <title>A comprehensive draft genome sequence for lupin (Lupinus angustifolius), an emerging health food: insights into plant-microbe interactions and legume evolution.</title>
        <authorList>
            <person name="Hane J.K."/>
            <person name="Ming Y."/>
            <person name="Kamphuis L.G."/>
            <person name="Nelson M.N."/>
            <person name="Garg G."/>
            <person name="Atkins C.A."/>
            <person name="Bayer P.E."/>
            <person name="Bravo A."/>
            <person name="Bringans S."/>
            <person name="Cannon S."/>
            <person name="Edwards D."/>
            <person name="Foley R."/>
            <person name="Gao L.L."/>
            <person name="Harrison M.J."/>
            <person name="Huang W."/>
            <person name="Hurgobin B."/>
            <person name="Li S."/>
            <person name="Liu C.W."/>
            <person name="McGrath A."/>
            <person name="Morahan G."/>
            <person name="Murray J."/>
            <person name="Weller J."/>
            <person name="Jian J."/>
            <person name="Singh K.B."/>
        </authorList>
    </citation>
    <scope>NUCLEOTIDE SEQUENCE [LARGE SCALE GENOMIC DNA]</scope>
    <source>
        <strain evidence="2">cv. Tanjil</strain>
        <tissue evidence="1">Whole plant</tissue>
    </source>
</reference>
<proteinExistence type="predicted"/>
<accession>A0A4P1RSK5</accession>
<organism evidence="1 2">
    <name type="scientific">Lupinus angustifolius</name>
    <name type="common">Narrow-leaved blue lupine</name>
    <dbReference type="NCBI Taxonomy" id="3871"/>
    <lineage>
        <taxon>Eukaryota</taxon>
        <taxon>Viridiplantae</taxon>
        <taxon>Streptophyta</taxon>
        <taxon>Embryophyta</taxon>
        <taxon>Tracheophyta</taxon>
        <taxon>Spermatophyta</taxon>
        <taxon>Magnoliopsida</taxon>
        <taxon>eudicotyledons</taxon>
        <taxon>Gunneridae</taxon>
        <taxon>Pentapetalae</taxon>
        <taxon>rosids</taxon>
        <taxon>fabids</taxon>
        <taxon>Fabales</taxon>
        <taxon>Fabaceae</taxon>
        <taxon>Papilionoideae</taxon>
        <taxon>50 kb inversion clade</taxon>
        <taxon>genistoids sensu lato</taxon>
        <taxon>core genistoids</taxon>
        <taxon>Genisteae</taxon>
        <taxon>Lupinus</taxon>
    </lineage>
</organism>
<dbReference type="Gramene" id="OIW17478">
    <property type="protein sequence ID" value="OIW17478"/>
    <property type="gene ID" value="TanjilG_22590"/>
</dbReference>
<dbReference type="AlphaFoldDB" id="A0A4P1RSK5"/>
<keyword evidence="2" id="KW-1185">Reference proteome</keyword>
<dbReference type="EMBL" id="CM007362">
    <property type="protein sequence ID" value="OIW17478.1"/>
    <property type="molecule type" value="Genomic_DNA"/>
</dbReference>
<protein>
    <submittedName>
        <fullName evidence="1">Uncharacterized protein</fullName>
    </submittedName>
</protein>
<evidence type="ECO:0000313" key="2">
    <source>
        <dbReference type="Proteomes" id="UP000188354"/>
    </source>
</evidence>
<dbReference type="Proteomes" id="UP000188354">
    <property type="component" value="Chromosome LG02"/>
</dbReference>
<gene>
    <name evidence="1" type="ORF">TanjilG_22590</name>
</gene>
<name>A0A4P1RSK5_LUPAN</name>